<dbReference type="EMBL" id="FN667742">
    <property type="protein sequence ID" value="CBJ92440.1"/>
    <property type="molecule type" value="Genomic_DNA"/>
</dbReference>
<accession>D3VEY3</accession>
<reference evidence="1 2" key="1">
    <citation type="journal article" date="2011" name="PLoS ONE">
        <title>The entomopathogenic bacterial endosymbionts xenorhabdus and photorhabdus: convergent lifestyles from divergent genomes.</title>
        <authorList>
            <person name="Chaston J.M."/>
            <person name="Suen G."/>
            <person name="Tucker S.L."/>
            <person name="Andersen A.W."/>
            <person name="Bhasin A."/>
            <person name="Bode E."/>
            <person name="Bode H.B."/>
            <person name="Brachmann A.O."/>
            <person name="Cowles C.E."/>
            <person name="Cowles K.N."/>
            <person name="Darby C."/>
            <person name="de Leon L."/>
            <person name="Drace K."/>
            <person name="Du Z."/>
            <person name="Givaudan A."/>
            <person name="Herbert Tran E.E."/>
            <person name="Jewell K.A."/>
            <person name="Knack J.J."/>
            <person name="Krasomil-Osterfeld K.C."/>
            <person name="Kukor R."/>
            <person name="Lanois A."/>
            <person name="Latreille P."/>
            <person name="Leimgruber N.K."/>
            <person name="Lipke C.M."/>
            <person name="Liu R."/>
            <person name="Lu X."/>
            <person name="Martens E.C."/>
            <person name="Marri P.R."/>
            <person name="Medigue C."/>
            <person name="Menard M.L."/>
            <person name="Miller N.M."/>
            <person name="Morales-Soto N."/>
            <person name="Norton S."/>
            <person name="Ogier J.C."/>
            <person name="Orchard S.S."/>
            <person name="Park D."/>
            <person name="Park Y."/>
            <person name="Qurollo B.A."/>
            <person name="Sugar D.R."/>
            <person name="Richards G.R."/>
            <person name="Rouy Z."/>
            <person name="Slominski B."/>
            <person name="Slominski K."/>
            <person name="Snyder H."/>
            <person name="Tjaden B.C."/>
            <person name="van der Hoeven R."/>
            <person name="Welch R.D."/>
            <person name="Wheeler C."/>
            <person name="Xiang B."/>
            <person name="Barbazuk B."/>
            <person name="Gaudriault S."/>
            <person name="Goodner B."/>
            <person name="Slater S.C."/>
            <person name="Forst S."/>
            <person name="Goldman B.S."/>
            <person name="Goodrich-Blair H."/>
        </authorList>
    </citation>
    <scope>NUCLEOTIDE SEQUENCE [LARGE SCALE GENOMIC DNA]</scope>
    <source>
        <strain evidence="2">ATCC 19061 / DSM 3370 / CCUG 14189 / LMG 1036 / NCIMB 9965 / AN6</strain>
    </source>
</reference>
<keyword evidence="2" id="KW-1185">Reference proteome</keyword>
<proteinExistence type="predicted"/>
<dbReference type="Proteomes" id="UP000008075">
    <property type="component" value="Chromosome"/>
</dbReference>
<dbReference type="HOGENOM" id="CLU_3343728_0_0_6"/>
<organism evidence="1 2">
    <name type="scientific">Xenorhabdus nematophila (strain ATCC 19061 / DSM 3370 / CCUG 14189 / LMG 1036 / NCIMB 9965 / AN6)</name>
    <dbReference type="NCBI Taxonomy" id="406817"/>
    <lineage>
        <taxon>Bacteria</taxon>
        <taxon>Pseudomonadati</taxon>
        <taxon>Pseudomonadota</taxon>
        <taxon>Gammaproteobacteria</taxon>
        <taxon>Enterobacterales</taxon>
        <taxon>Morganellaceae</taxon>
        <taxon>Xenorhabdus</taxon>
    </lineage>
</organism>
<protein>
    <submittedName>
        <fullName evidence="1">Uncharacterized protein</fullName>
    </submittedName>
</protein>
<dbReference type="AlphaFoldDB" id="D3VEY3"/>
<gene>
    <name evidence="1" type="ordered locus">XNC1_4418</name>
</gene>
<sequence length="42" mass="4908">MVENGLLNKYRNASLKPAFTLTEDGKERAGEIYHKRLDDERE</sequence>
<evidence type="ECO:0000313" key="2">
    <source>
        <dbReference type="Proteomes" id="UP000008075"/>
    </source>
</evidence>
<name>D3VEY3_XENNA</name>
<dbReference type="KEGG" id="xne:XNC1_4418"/>
<evidence type="ECO:0000313" key="1">
    <source>
        <dbReference type="EMBL" id="CBJ92440.1"/>
    </source>
</evidence>